<dbReference type="PANTHER" id="PTHR37469">
    <property type="entry name" value="CELLOBIONIC ACID PHOSPHORYLASE-RELATED"/>
    <property type="match status" value="1"/>
</dbReference>
<dbReference type="PANTHER" id="PTHR37469:SF2">
    <property type="entry name" value="CELLOBIONIC ACID PHOSPHORYLASE"/>
    <property type="match status" value="1"/>
</dbReference>
<dbReference type="GO" id="GO:0003676">
    <property type="term" value="F:nucleic acid binding"/>
    <property type="evidence" value="ECO:0007669"/>
    <property type="project" value="InterPro"/>
</dbReference>
<dbReference type="SUPFAM" id="SSF48208">
    <property type="entry name" value="Six-hairpin glycosidases"/>
    <property type="match status" value="1"/>
</dbReference>
<accession>A0A9D9EP73</accession>
<dbReference type="EMBL" id="JADIMS010000059">
    <property type="protein sequence ID" value="MBO8450191.1"/>
    <property type="molecule type" value="Genomic_DNA"/>
</dbReference>
<evidence type="ECO:0000256" key="2">
    <source>
        <dbReference type="ARBA" id="ARBA00022679"/>
    </source>
</evidence>
<dbReference type="Gene3D" id="1.20.890.20">
    <property type="entry name" value="mpn423 like domain"/>
    <property type="match status" value="1"/>
</dbReference>
<keyword evidence="1" id="KW-0328">Glycosyltransferase</keyword>
<reference evidence="5" key="1">
    <citation type="submission" date="2020-10" db="EMBL/GenBank/DDBJ databases">
        <authorList>
            <person name="Gilroy R."/>
        </authorList>
    </citation>
    <scope>NUCLEOTIDE SEQUENCE</scope>
    <source>
        <strain evidence="5">B3-4054</strain>
    </source>
</reference>
<feature type="domain" description="Glycosyl hydrolase 94 supersandwich" evidence="3">
    <location>
        <begin position="11"/>
        <end position="272"/>
    </location>
</feature>
<dbReference type="InterPro" id="IPR037018">
    <property type="entry name" value="GH65_N"/>
</dbReference>
<evidence type="ECO:0000313" key="5">
    <source>
        <dbReference type="EMBL" id="MBO8450191.1"/>
    </source>
</evidence>
<dbReference type="PROSITE" id="PS00092">
    <property type="entry name" value="N6_MTASE"/>
    <property type="match status" value="1"/>
</dbReference>
<dbReference type="GO" id="GO:0005975">
    <property type="term" value="P:carbohydrate metabolic process"/>
    <property type="evidence" value="ECO:0007669"/>
    <property type="project" value="InterPro"/>
</dbReference>
<dbReference type="InterPro" id="IPR010383">
    <property type="entry name" value="Glyco_hydrolase_94_b-supersand"/>
</dbReference>
<organism evidence="5 6">
    <name type="scientific">Candidatus Avitreponema avistercoris</name>
    <dbReference type="NCBI Taxonomy" id="2840705"/>
    <lineage>
        <taxon>Bacteria</taxon>
        <taxon>Pseudomonadati</taxon>
        <taxon>Spirochaetota</taxon>
        <taxon>Spirochaetia</taxon>
        <taxon>Spirochaetales</taxon>
        <taxon>Candidatus Avitreponema</taxon>
    </lineage>
</organism>
<evidence type="ECO:0000313" key="6">
    <source>
        <dbReference type="Proteomes" id="UP000823616"/>
    </source>
</evidence>
<evidence type="ECO:0000256" key="1">
    <source>
        <dbReference type="ARBA" id="ARBA00022676"/>
    </source>
</evidence>
<dbReference type="AlphaFoldDB" id="A0A9D9EP73"/>
<comment type="caution">
    <text evidence="5">The sequence shown here is derived from an EMBL/GenBank/DDBJ whole genome shotgun (WGS) entry which is preliminary data.</text>
</comment>
<dbReference type="Gene3D" id="1.50.10.10">
    <property type="match status" value="1"/>
</dbReference>
<dbReference type="Gene3D" id="2.70.98.40">
    <property type="entry name" value="Glycoside hydrolase, family 65, N-terminal domain"/>
    <property type="match status" value="1"/>
</dbReference>
<protein>
    <submittedName>
        <fullName evidence="5">Glycosyl transferase</fullName>
    </submittedName>
</protein>
<dbReference type="Proteomes" id="UP000823616">
    <property type="component" value="Unassembled WGS sequence"/>
</dbReference>
<dbReference type="InterPro" id="IPR052047">
    <property type="entry name" value="GH94_Enzymes"/>
</dbReference>
<proteinExistence type="predicted"/>
<dbReference type="GO" id="GO:0008168">
    <property type="term" value="F:methyltransferase activity"/>
    <property type="evidence" value="ECO:0007669"/>
    <property type="project" value="InterPro"/>
</dbReference>
<evidence type="ECO:0000259" key="4">
    <source>
        <dbReference type="Pfam" id="PF17167"/>
    </source>
</evidence>
<sequence length="827" mass="93232">MKFGHFDDSCREYVIETPRTPYPWINYLGNEKFFSLISNTAGGYAFYTDARLRRLTRYRYNDVPLDGNGRYFYIEDGGTVWNPGWKPVCTELDKYECRHGFGYTKFASEKNGLQADVLYMVPNGEDAEVQRITLTNASPAEKKVSLVSFVEWCLYNAQDDSSNFQRNFSTGEVEICGGAIYHKTEYRERRNHFAFYSVNAQPDGFDTDRETFLGSLYNGYANPAAVFSGKSGNSVADGWSPVASHRLNFNLKPGESRTFIFVLGYIENSPECKWAAAPEEGLLQTNAAMRVINKEKAVALQKRFDTPEKVDAAFSALKEFWDGLLSNFTLKTGDEKLDRMALWNQYQCVVTYNFARSASYFESGIGRGIGFRDTSQDMLGVVHQLPRRRLRERLYDVAATQFADGSAYHQFQPLTKRGNADIGSNFNDDPLWLILGTAGYIKETGDADFLHEMVPFDNDENNRAPMFEHLRRSFHYITEHKGPHGLPLIGRADWNDCLNLNCFSTDPNDSFQTCTNKDGNRAESVLIAEMFVYVAPDYAAMCRLAGDEAEARFAETEAAKMAEKICETGWDGEWYLRAYDDAGNKIGSSVCGDGKIYIETQGFGAMARIGAEKGYPLRALDSVEKYLDSKYGIVILDPPYKDYHVELGEVSSYPPGYKENAGIFCHNNPWVMIGEVLCGRCDKAWEHYRKIAPAFLEEISEIHRLEPYVYAQMIAGKAARRHGEAKNSWLTGTAAWNFVALSQYLCGVRPEFDGLRVEPRLPAHIRQAEIVRVWKGVRYVIAVENLDPKGIVTLSADNPDVRTEGTLVRLLPGAKAAEVRLTARIGG</sequence>
<dbReference type="Pfam" id="PF06165">
    <property type="entry name" value="GH94_b-supersand"/>
    <property type="match status" value="1"/>
</dbReference>
<dbReference type="Pfam" id="PF17167">
    <property type="entry name" value="Glyco_hydro_94"/>
    <property type="match status" value="1"/>
</dbReference>
<dbReference type="InterPro" id="IPR033432">
    <property type="entry name" value="GH94_catalytic"/>
</dbReference>
<gene>
    <name evidence="5" type="ORF">IAA96_03705</name>
</gene>
<dbReference type="GO" id="GO:0030246">
    <property type="term" value="F:carbohydrate binding"/>
    <property type="evidence" value="ECO:0007669"/>
    <property type="project" value="InterPro"/>
</dbReference>
<keyword evidence="2 5" id="KW-0808">Transferase</keyword>
<reference evidence="5" key="2">
    <citation type="journal article" date="2021" name="PeerJ">
        <title>Extensive microbial diversity within the chicken gut microbiome revealed by metagenomics and culture.</title>
        <authorList>
            <person name="Gilroy R."/>
            <person name="Ravi A."/>
            <person name="Getino M."/>
            <person name="Pursley I."/>
            <person name="Horton D.L."/>
            <person name="Alikhan N.F."/>
            <person name="Baker D."/>
            <person name="Gharbi K."/>
            <person name="Hall N."/>
            <person name="Watson M."/>
            <person name="Adriaenssens E.M."/>
            <person name="Foster-Nyarko E."/>
            <person name="Jarju S."/>
            <person name="Secka A."/>
            <person name="Antonio M."/>
            <person name="Oren A."/>
            <person name="Chaudhuri R.R."/>
            <person name="La Ragione R."/>
            <person name="Hildebrand F."/>
            <person name="Pallen M.J."/>
        </authorList>
    </citation>
    <scope>NUCLEOTIDE SEQUENCE</scope>
    <source>
        <strain evidence="5">B3-4054</strain>
    </source>
</reference>
<dbReference type="GO" id="GO:0032259">
    <property type="term" value="P:methylation"/>
    <property type="evidence" value="ECO:0007669"/>
    <property type="project" value="InterPro"/>
</dbReference>
<name>A0A9D9EP73_9SPIR</name>
<dbReference type="InterPro" id="IPR011013">
    <property type="entry name" value="Gal_mutarotase_sf_dom"/>
</dbReference>
<dbReference type="SUPFAM" id="SSF74650">
    <property type="entry name" value="Galactose mutarotase-like"/>
    <property type="match status" value="1"/>
</dbReference>
<dbReference type="InterPro" id="IPR002052">
    <property type="entry name" value="DNA_methylase_N6_adenine_CS"/>
</dbReference>
<dbReference type="InterPro" id="IPR008928">
    <property type="entry name" value="6-hairpin_glycosidase_sf"/>
</dbReference>
<evidence type="ECO:0000259" key="3">
    <source>
        <dbReference type="Pfam" id="PF06165"/>
    </source>
</evidence>
<dbReference type="SMART" id="SM01068">
    <property type="entry name" value="CBM_X"/>
    <property type="match status" value="1"/>
</dbReference>
<dbReference type="GO" id="GO:0016757">
    <property type="term" value="F:glycosyltransferase activity"/>
    <property type="evidence" value="ECO:0007669"/>
    <property type="project" value="UniProtKB-KW"/>
</dbReference>
<feature type="domain" description="Glycosyl hydrolase 94 catalytic" evidence="4">
    <location>
        <begin position="320"/>
        <end position="747"/>
    </location>
</feature>
<dbReference type="Gene3D" id="2.60.420.10">
    <property type="entry name" value="Maltose phosphorylase, domain 3"/>
    <property type="match status" value="1"/>
</dbReference>
<dbReference type="InterPro" id="IPR012341">
    <property type="entry name" value="6hp_glycosidase-like_sf"/>
</dbReference>